<comment type="caution">
    <text evidence="2">The sequence shown here is derived from an EMBL/GenBank/DDBJ whole genome shotgun (WGS) entry which is preliminary data.</text>
</comment>
<feature type="domain" description="VOC" evidence="1">
    <location>
        <begin position="4"/>
        <end position="115"/>
    </location>
</feature>
<dbReference type="Gene3D" id="3.10.180.10">
    <property type="entry name" value="2,3-Dihydroxybiphenyl 1,2-Dioxygenase, domain 1"/>
    <property type="match status" value="1"/>
</dbReference>
<organism evidence="2 3">
    <name type="scientific">Rhodococcus zopfii</name>
    <dbReference type="NCBI Taxonomy" id="43772"/>
    <lineage>
        <taxon>Bacteria</taxon>
        <taxon>Bacillati</taxon>
        <taxon>Actinomycetota</taxon>
        <taxon>Actinomycetes</taxon>
        <taxon>Mycobacteriales</taxon>
        <taxon>Nocardiaceae</taxon>
        <taxon>Rhodococcus</taxon>
    </lineage>
</organism>
<reference evidence="2 3" key="1">
    <citation type="submission" date="2019-10" db="EMBL/GenBank/DDBJ databases">
        <title>Draft Genome Assembly of Rhodococcus zopfii DSM44189.</title>
        <authorList>
            <person name="Sutton J.M."/>
            <person name="Akob D.M."/>
            <person name="Bushman T.J."/>
        </authorList>
    </citation>
    <scope>NUCLEOTIDE SEQUENCE [LARGE SCALE GENOMIC DNA]</scope>
    <source>
        <strain evidence="2 3">DSM 44189</strain>
    </source>
</reference>
<evidence type="ECO:0000259" key="1">
    <source>
        <dbReference type="PROSITE" id="PS51819"/>
    </source>
</evidence>
<dbReference type="InterPro" id="IPR041581">
    <property type="entry name" value="Glyoxalase_6"/>
</dbReference>
<dbReference type="PANTHER" id="PTHR35908">
    <property type="entry name" value="HYPOTHETICAL FUSION PROTEIN"/>
    <property type="match status" value="1"/>
</dbReference>
<evidence type="ECO:0000313" key="3">
    <source>
        <dbReference type="Proteomes" id="UP001275440"/>
    </source>
</evidence>
<evidence type="ECO:0000313" key="2">
    <source>
        <dbReference type="EMBL" id="MDV2476842.1"/>
    </source>
</evidence>
<dbReference type="RefSeq" id="WP_371304283.1">
    <property type="nucleotide sequence ID" value="NZ_JAWKJJ010000001.1"/>
</dbReference>
<dbReference type="PANTHER" id="PTHR35908:SF1">
    <property type="entry name" value="CONSERVED PROTEIN"/>
    <property type="match status" value="1"/>
</dbReference>
<gene>
    <name evidence="2" type="ORF">F8M49_18680</name>
</gene>
<dbReference type="InterPro" id="IPR037523">
    <property type="entry name" value="VOC_core"/>
</dbReference>
<dbReference type="InterPro" id="IPR029068">
    <property type="entry name" value="Glyas_Bleomycin-R_OHBP_Dase"/>
</dbReference>
<dbReference type="SUPFAM" id="SSF54593">
    <property type="entry name" value="Glyoxalase/Bleomycin resistance protein/Dihydroxybiphenyl dioxygenase"/>
    <property type="match status" value="1"/>
</dbReference>
<dbReference type="PROSITE" id="PS51819">
    <property type="entry name" value="VOC"/>
    <property type="match status" value="1"/>
</dbReference>
<keyword evidence="3" id="KW-1185">Reference proteome</keyword>
<dbReference type="Proteomes" id="UP001275440">
    <property type="component" value="Unassembled WGS sequence"/>
</dbReference>
<protein>
    <submittedName>
        <fullName evidence="2">VOC family protein</fullName>
    </submittedName>
</protein>
<dbReference type="CDD" id="cd06587">
    <property type="entry name" value="VOC"/>
    <property type="match status" value="1"/>
</dbReference>
<name>A0ABU3WT02_9NOCA</name>
<proteinExistence type="predicted"/>
<dbReference type="EMBL" id="WBMO01000001">
    <property type="protein sequence ID" value="MDV2476842.1"/>
    <property type="molecule type" value="Genomic_DNA"/>
</dbReference>
<sequence length="116" mass="12525">MALSIGMITFDSANPGPLATWWAELTGGRIEQDNGGYFYIVALPDSAQKLGFQAVSDPTPGKNRVHLDLNTEHLDGEVKRLVAAGATEVHRQELDDFSWVTLADPDGNLFCVASGH</sequence>
<dbReference type="Pfam" id="PF18029">
    <property type="entry name" value="Glyoxalase_6"/>
    <property type="match status" value="1"/>
</dbReference>
<accession>A0ABU3WT02</accession>